<sequence length="203" mass="21405">MRLAALLALSILVPSLAGCASSPAANGSPRIQTTSQANRANLGGAVSAPMRDLNVLRTKIPAVLLEAMADPYARPSPMTCARLTALLLPLNGALGADLDEPPMDEDDLVHKGQSSVLGYVAGAASDVIPFRGWVRKLSGAEQHDSFVSQAITSGAVRRAYLKGLGEAHNCSAPATAMHVPFERKLPDPPPPPEQKGKPRYRIR</sequence>
<feature type="signal peptide" evidence="2">
    <location>
        <begin position="1"/>
        <end position="24"/>
    </location>
</feature>
<name>A0ABW3T0G6_9CAUL</name>
<proteinExistence type="predicted"/>
<dbReference type="Proteomes" id="UP001597216">
    <property type="component" value="Unassembled WGS sequence"/>
</dbReference>
<dbReference type="RefSeq" id="WP_377353151.1">
    <property type="nucleotide sequence ID" value="NZ_JBHTLQ010000012.1"/>
</dbReference>
<gene>
    <name evidence="3" type="ORF">ACFQ27_07460</name>
</gene>
<evidence type="ECO:0000256" key="2">
    <source>
        <dbReference type="SAM" id="SignalP"/>
    </source>
</evidence>
<evidence type="ECO:0000313" key="4">
    <source>
        <dbReference type="Proteomes" id="UP001597216"/>
    </source>
</evidence>
<evidence type="ECO:0000313" key="3">
    <source>
        <dbReference type="EMBL" id="MFD1190413.1"/>
    </source>
</evidence>
<feature type="region of interest" description="Disordered" evidence="1">
    <location>
        <begin position="181"/>
        <end position="203"/>
    </location>
</feature>
<protein>
    <recommendedName>
        <fullName evidence="5">Lipoprotein</fullName>
    </recommendedName>
</protein>
<dbReference type="PROSITE" id="PS51257">
    <property type="entry name" value="PROKAR_LIPOPROTEIN"/>
    <property type="match status" value="1"/>
</dbReference>
<evidence type="ECO:0000256" key="1">
    <source>
        <dbReference type="SAM" id="MobiDB-lite"/>
    </source>
</evidence>
<reference evidence="4" key="1">
    <citation type="journal article" date="2019" name="Int. J. Syst. Evol. Microbiol.">
        <title>The Global Catalogue of Microorganisms (GCM) 10K type strain sequencing project: providing services to taxonomists for standard genome sequencing and annotation.</title>
        <authorList>
            <consortium name="The Broad Institute Genomics Platform"/>
            <consortium name="The Broad Institute Genome Sequencing Center for Infectious Disease"/>
            <person name="Wu L."/>
            <person name="Ma J."/>
        </authorList>
    </citation>
    <scope>NUCLEOTIDE SEQUENCE [LARGE SCALE GENOMIC DNA]</scope>
    <source>
        <strain evidence="4">CCUG 55074</strain>
    </source>
</reference>
<dbReference type="EMBL" id="JBHTLQ010000012">
    <property type="protein sequence ID" value="MFD1190413.1"/>
    <property type="molecule type" value="Genomic_DNA"/>
</dbReference>
<accession>A0ABW3T0G6</accession>
<keyword evidence="2" id="KW-0732">Signal</keyword>
<feature type="chain" id="PRO_5046007977" description="Lipoprotein" evidence="2">
    <location>
        <begin position="25"/>
        <end position="203"/>
    </location>
</feature>
<comment type="caution">
    <text evidence="3">The sequence shown here is derived from an EMBL/GenBank/DDBJ whole genome shotgun (WGS) entry which is preliminary data.</text>
</comment>
<organism evidence="3 4">
    <name type="scientific">Phenylobacterium conjunctum</name>
    <dbReference type="NCBI Taxonomy" id="1298959"/>
    <lineage>
        <taxon>Bacteria</taxon>
        <taxon>Pseudomonadati</taxon>
        <taxon>Pseudomonadota</taxon>
        <taxon>Alphaproteobacteria</taxon>
        <taxon>Caulobacterales</taxon>
        <taxon>Caulobacteraceae</taxon>
        <taxon>Phenylobacterium</taxon>
    </lineage>
</organism>
<keyword evidence="4" id="KW-1185">Reference proteome</keyword>
<evidence type="ECO:0008006" key="5">
    <source>
        <dbReference type="Google" id="ProtNLM"/>
    </source>
</evidence>